<dbReference type="PROSITE" id="PS50110">
    <property type="entry name" value="RESPONSE_REGULATORY"/>
    <property type="match status" value="1"/>
</dbReference>
<evidence type="ECO:0000256" key="2">
    <source>
        <dbReference type="ARBA" id="ARBA00023125"/>
    </source>
</evidence>
<feature type="domain" description="HTH luxR-type" evidence="5">
    <location>
        <begin position="148"/>
        <end position="213"/>
    </location>
</feature>
<dbReference type="InterPro" id="IPR001789">
    <property type="entry name" value="Sig_transdc_resp-reg_receiver"/>
</dbReference>
<dbReference type="GO" id="GO:0006355">
    <property type="term" value="P:regulation of DNA-templated transcription"/>
    <property type="evidence" value="ECO:0007669"/>
    <property type="project" value="InterPro"/>
</dbReference>
<dbReference type="SUPFAM" id="SSF52172">
    <property type="entry name" value="CheY-like"/>
    <property type="match status" value="1"/>
</dbReference>
<dbReference type="CDD" id="cd06170">
    <property type="entry name" value="LuxR_C_like"/>
    <property type="match status" value="1"/>
</dbReference>
<dbReference type="KEGG" id="ppel:H6H00_15200"/>
<dbReference type="Gene3D" id="1.10.10.10">
    <property type="entry name" value="Winged helix-like DNA-binding domain superfamily/Winged helix DNA-binding domain"/>
    <property type="match status" value="1"/>
</dbReference>
<keyword evidence="4" id="KW-0597">Phosphoprotein</keyword>
<evidence type="ECO:0000256" key="4">
    <source>
        <dbReference type="PROSITE-ProRule" id="PRU00169"/>
    </source>
</evidence>
<dbReference type="InterPro" id="IPR039420">
    <property type="entry name" value="WalR-like"/>
</dbReference>
<dbReference type="SUPFAM" id="SSF46894">
    <property type="entry name" value="C-terminal effector domain of the bipartite response regulators"/>
    <property type="match status" value="1"/>
</dbReference>
<dbReference type="GO" id="GO:0000160">
    <property type="term" value="P:phosphorelay signal transduction system"/>
    <property type="evidence" value="ECO:0007669"/>
    <property type="project" value="InterPro"/>
</dbReference>
<keyword evidence="2" id="KW-0238">DNA-binding</keyword>
<feature type="modified residue" description="4-aspartylphosphate" evidence="4">
    <location>
        <position position="51"/>
    </location>
</feature>
<dbReference type="InterPro" id="IPR011006">
    <property type="entry name" value="CheY-like_superfamily"/>
</dbReference>
<dbReference type="EMBL" id="CP060131">
    <property type="protein sequence ID" value="QNG55622.1"/>
    <property type="molecule type" value="Genomic_DNA"/>
</dbReference>
<dbReference type="PROSITE" id="PS50043">
    <property type="entry name" value="HTH_LUXR_2"/>
    <property type="match status" value="1"/>
</dbReference>
<dbReference type="InterPro" id="IPR016032">
    <property type="entry name" value="Sig_transdc_resp-reg_C-effctor"/>
</dbReference>
<evidence type="ECO:0000259" key="5">
    <source>
        <dbReference type="PROSITE" id="PS50043"/>
    </source>
</evidence>
<keyword evidence="1" id="KW-0805">Transcription regulation</keyword>
<dbReference type="Proteomes" id="UP000515728">
    <property type="component" value="Chromosome"/>
</dbReference>
<dbReference type="AlphaFoldDB" id="A0A7G7MS61"/>
<evidence type="ECO:0000256" key="1">
    <source>
        <dbReference type="ARBA" id="ARBA00023015"/>
    </source>
</evidence>
<dbReference type="Pfam" id="PF00196">
    <property type="entry name" value="GerE"/>
    <property type="match status" value="1"/>
</dbReference>
<organism evidence="7 8">
    <name type="scientific">Pseudonocardia petroleophila</name>
    <dbReference type="NCBI Taxonomy" id="37331"/>
    <lineage>
        <taxon>Bacteria</taxon>
        <taxon>Bacillati</taxon>
        <taxon>Actinomycetota</taxon>
        <taxon>Actinomycetes</taxon>
        <taxon>Pseudonocardiales</taxon>
        <taxon>Pseudonocardiaceae</taxon>
        <taxon>Pseudonocardia</taxon>
    </lineage>
</organism>
<sequence length="219" mass="22894">MPIGPTVLVVDDHELVATTLVLGLRAEGLDARTCAPVTATAQEGPGLVLLDLDLGRDARGRRLDGVTLVEPLRARGWTVLVLSGTADRARVGAALAEGAVAAVPKAAPFPRLLAAVRAALAGGEAMSDARRRELVELHAQRSVERRALAARLGSLTPREREVLAHLAAGHRAQAVADTFVVSLATVRSQIRAILTKLGVSSQLEAVALYRKAAPPDGVL</sequence>
<evidence type="ECO:0000259" key="6">
    <source>
        <dbReference type="PROSITE" id="PS50110"/>
    </source>
</evidence>
<dbReference type="SMART" id="SM00421">
    <property type="entry name" value="HTH_LUXR"/>
    <property type="match status" value="1"/>
</dbReference>
<dbReference type="InterPro" id="IPR036388">
    <property type="entry name" value="WH-like_DNA-bd_sf"/>
</dbReference>
<dbReference type="PANTHER" id="PTHR43214:SF24">
    <property type="entry name" value="TRANSCRIPTIONAL REGULATORY PROTEIN NARL-RELATED"/>
    <property type="match status" value="1"/>
</dbReference>
<dbReference type="PANTHER" id="PTHR43214">
    <property type="entry name" value="TWO-COMPONENT RESPONSE REGULATOR"/>
    <property type="match status" value="1"/>
</dbReference>
<reference evidence="7 8" key="1">
    <citation type="submission" date="2020-08" db="EMBL/GenBank/DDBJ databases">
        <authorList>
            <person name="Mo P."/>
        </authorList>
    </citation>
    <scope>NUCLEOTIDE SEQUENCE [LARGE SCALE GENOMIC DNA]</scope>
    <source>
        <strain evidence="7 8">CGMCC 4.1532</strain>
    </source>
</reference>
<dbReference type="Pfam" id="PF00072">
    <property type="entry name" value="Response_reg"/>
    <property type="match status" value="1"/>
</dbReference>
<evidence type="ECO:0000256" key="3">
    <source>
        <dbReference type="ARBA" id="ARBA00023163"/>
    </source>
</evidence>
<feature type="domain" description="Response regulatory" evidence="6">
    <location>
        <begin position="6"/>
        <end position="120"/>
    </location>
</feature>
<dbReference type="PRINTS" id="PR00038">
    <property type="entry name" value="HTHLUXR"/>
</dbReference>
<dbReference type="GO" id="GO:0003677">
    <property type="term" value="F:DNA binding"/>
    <property type="evidence" value="ECO:0007669"/>
    <property type="project" value="UniProtKB-KW"/>
</dbReference>
<accession>A0A7G7MS61</accession>
<keyword evidence="8" id="KW-1185">Reference proteome</keyword>
<dbReference type="PROSITE" id="PS00622">
    <property type="entry name" value="HTH_LUXR_1"/>
    <property type="match status" value="1"/>
</dbReference>
<name>A0A7G7MS61_9PSEU</name>
<dbReference type="SMART" id="SM00448">
    <property type="entry name" value="REC"/>
    <property type="match status" value="1"/>
</dbReference>
<dbReference type="Gene3D" id="3.40.50.2300">
    <property type="match status" value="1"/>
</dbReference>
<gene>
    <name evidence="7" type="ORF">H6H00_15200</name>
</gene>
<proteinExistence type="predicted"/>
<dbReference type="InterPro" id="IPR000792">
    <property type="entry name" value="Tscrpt_reg_LuxR_C"/>
</dbReference>
<evidence type="ECO:0000313" key="7">
    <source>
        <dbReference type="EMBL" id="QNG55622.1"/>
    </source>
</evidence>
<evidence type="ECO:0000313" key="8">
    <source>
        <dbReference type="Proteomes" id="UP000515728"/>
    </source>
</evidence>
<keyword evidence="3" id="KW-0804">Transcription</keyword>
<protein>
    <submittedName>
        <fullName evidence="7">Response regulator transcription factor</fullName>
    </submittedName>
</protein>